<evidence type="ECO:0000256" key="1">
    <source>
        <dbReference type="ARBA" id="ARBA00009477"/>
    </source>
</evidence>
<keyword evidence="2" id="KW-0175">Coiled coil</keyword>
<keyword evidence="4" id="KW-0472">Membrane</keyword>
<dbReference type="AlphaFoldDB" id="A0A1E2V808"/>
<evidence type="ECO:0000256" key="2">
    <source>
        <dbReference type="SAM" id="Coils"/>
    </source>
</evidence>
<dbReference type="NCBIfam" id="TIGR01730">
    <property type="entry name" value="RND_mfp"/>
    <property type="match status" value="1"/>
</dbReference>
<keyword evidence="4" id="KW-1133">Transmembrane helix</keyword>
<name>A0A1E2V808_9GAMM</name>
<dbReference type="OrthoDB" id="9781888at2"/>
<evidence type="ECO:0000256" key="3">
    <source>
        <dbReference type="SAM" id="MobiDB-lite"/>
    </source>
</evidence>
<dbReference type="InterPro" id="IPR058625">
    <property type="entry name" value="MdtA-like_BSH"/>
</dbReference>
<dbReference type="Gene3D" id="2.40.30.170">
    <property type="match status" value="1"/>
</dbReference>
<gene>
    <name evidence="6" type="ORF">BFW38_05640</name>
</gene>
<evidence type="ECO:0000259" key="5">
    <source>
        <dbReference type="Pfam" id="PF25917"/>
    </source>
</evidence>
<dbReference type="GO" id="GO:1990281">
    <property type="term" value="C:efflux pump complex"/>
    <property type="evidence" value="ECO:0007669"/>
    <property type="project" value="TreeGrafter"/>
</dbReference>
<feature type="coiled-coil region" evidence="2">
    <location>
        <begin position="163"/>
        <end position="190"/>
    </location>
</feature>
<proteinExistence type="inferred from homology"/>
<sequence>MTQPHRYGPVLGIAFLILVAVSLWGWYSLQPGDQPPRSAPSVSIRPEVSVVEVVPQSYQAQLKGYGSAQAHYAVTLTAQVSGQVKRLNPAFASGRHVKADTLLAQLEDSRYQAEVASAQQALASARVALLEEQREGAQAEAEWARSGLEGAPESPLVLRQPQLAAAQATLQQAQASLANARHQLKDTRVLAPFDAVVVSRAISPGTQVQSGATLGELVSTDYVEIRVSLPPSDWAQLPGEDQLNAGQWPVTLRDAQTQSQWQGHVIRTEGTLDDTTRQRALILAVDQPFEQTPPLLPGTFVEALIPGRTLNQLWALPATALSQSGKLWYLREDQTLAAFEAQPRFSHHGLIFIEPPEPLAIAPQQVLTQPLHSYTPGMAVTPVLIQPTEKPSQPADRSKLNTEFQEPQA</sequence>
<protein>
    <recommendedName>
        <fullName evidence="5">Multidrug resistance protein MdtA-like barrel-sandwich hybrid domain-containing protein</fullName>
    </recommendedName>
</protein>
<dbReference type="Pfam" id="PF25917">
    <property type="entry name" value="BSH_RND"/>
    <property type="match status" value="1"/>
</dbReference>
<dbReference type="PANTHER" id="PTHR30469:SF12">
    <property type="entry name" value="MULTIDRUG RESISTANCE PROTEIN MDTA"/>
    <property type="match status" value="1"/>
</dbReference>
<dbReference type="Gene3D" id="2.40.50.100">
    <property type="match status" value="1"/>
</dbReference>
<dbReference type="Proteomes" id="UP000094291">
    <property type="component" value="Unassembled WGS sequence"/>
</dbReference>
<evidence type="ECO:0000313" key="6">
    <source>
        <dbReference type="EMBL" id="ODC03104.1"/>
    </source>
</evidence>
<evidence type="ECO:0000256" key="4">
    <source>
        <dbReference type="SAM" id="Phobius"/>
    </source>
</evidence>
<comment type="caution">
    <text evidence="6">The sequence shown here is derived from an EMBL/GenBank/DDBJ whole genome shotgun (WGS) entry which is preliminary data.</text>
</comment>
<dbReference type="SUPFAM" id="SSF111369">
    <property type="entry name" value="HlyD-like secretion proteins"/>
    <property type="match status" value="1"/>
</dbReference>
<dbReference type="GO" id="GO:0015562">
    <property type="term" value="F:efflux transmembrane transporter activity"/>
    <property type="evidence" value="ECO:0007669"/>
    <property type="project" value="TreeGrafter"/>
</dbReference>
<evidence type="ECO:0000313" key="7">
    <source>
        <dbReference type="Proteomes" id="UP000094291"/>
    </source>
</evidence>
<keyword evidence="7" id="KW-1185">Reference proteome</keyword>
<dbReference type="PANTHER" id="PTHR30469">
    <property type="entry name" value="MULTIDRUG RESISTANCE PROTEIN MDTA"/>
    <property type="match status" value="1"/>
</dbReference>
<dbReference type="STRING" id="197479.BFW38_05640"/>
<comment type="similarity">
    <text evidence="1">Belongs to the membrane fusion protein (MFP) (TC 8.A.1) family.</text>
</comment>
<dbReference type="EMBL" id="MDTQ01000001">
    <property type="protein sequence ID" value="ODC03104.1"/>
    <property type="molecule type" value="Genomic_DNA"/>
</dbReference>
<reference evidence="6 7" key="1">
    <citation type="submission" date="2016-08" db="EMBL/GenBank/DDBJ databases">
        <authorList>
            <person name="Seilhamer J.J."/>
        </authorList>
    </citation>
    <scope>NUCLEOTIDE SEQUENCE [LARGE SCALE GENOMIC DNA]</scope>
    <source>
        <strain evidence="6 7">PH27A</strain>
    </source>
</reference>
<feature type="region of interest" description="Disordered" evidence="3">
    <location>
        <begin position="388"/>
        <end position="409"/>
    </location>
</feature>
<feature type="domain" description="Multidrug resistance protein MdtA-like barrel-sandwich hybrid" evidence="5">
    <location>
        <begin position="74"/>
        <end position="218"/>
    </location>
</feature>
<accession>A0A1E2V808</accession>
<dbReference type="Gene3D" id="1.10.287.470">
    <property type="entry name" value="Helix hairpin bin"/>
    <property type="match status" value="1"/>
</dbReference>
<dbReference type="InterPro" id="IPR006143">
    <property type="entry name" value="RND_pump_MFP"/>
</dbReference>
<dbReference type="RefSeq" id="WP_068997499.1">
    <property type="nucleotide sequence ID" value="NZ_MDTQ01000001.1"/>
</dbReference>
<keyword evidence="4" id="KW-0812">Transmembrane</keyword>
<organism evidence="6 7">
    <name type="scientific">Terasakiispira papahanaumokuakeensis</name>
    <dbReference type="NCBI Taxonomy" id="197479"/>
    <lineage>
        <taxon>Bacteria</taxon>
        <taxon>Pseudomonadati</taxon>
        <taxon>Pseudomonadota</taxon>
        <taxon>Gammaproteobacteria</taxon>
        <taxon>Oceanospirillales</taxon>
        <taxon>Terasakiispira</taxon>
    </lineage>
</organism>
<feature type="transmembrane region" description="Helical" evidence="4">
    <location>
        <begin position="7"/>
        <end position="27"/>
    </location>
</feature>